<organism evidence="8">
    <name type="scientific">Dissoconium aciculare CBS 342.82</name>
    <dbReference type="NCBI Taxonomy" id="1314786"/>
    <lineage>
        <taxon>Eukaryota</taxon>
        <taxon>Fungi</taxon>
        <taxon>Dikarya</taxon>
        <taxon>Ascomycota</taxon>
        <taxon>Pezizomycotina</taxon>
        <taxon>Dothideomycetes</taxon>
        <taxon>Dothideomycetidae</taxon>
        <taxon>Mycosphaerellales</taxon>
        <taxon>Dissoconiaceae</taxon>
        <taxon>Dissoconium</taxon>
    </lineage>
</organism>
<dbReference type="Gene3D" id="1.25.10.10">
    <property type="entry name" value="Leucine-rich Repeat Variant"/>
    <property type="match status" value="1"/>
</dbReference>
<dbReference type="GO" id="GO:0008233">
    <property type="term" value="F:peptidase activity"/>
    <property type="evidence" value="ECO:0007669"/>
    <property type="project" value="UniProtKB-KW"/>
</dbReference>
<dbReference type="InterPro" id="IPR042266">
    <property type="entry name" value="PPPDE_sf"/>
</dbReference>
<proteinExistence type="inferred from homology"/>
<feature type="domain" description="PPPDE" evidence="6">
    <location>
        <begin position="1"/>
        <end position="147"/>
    </location>
</feature>
<evidence type="ECO:0000313" key="7">
    <source>
        <dbReference type="Proteomes" id="UP000504637"/>
    </source>
</evidence>
<reference evidence="8" key="3">
    <citation type="submission" date="2025-08" db="UniProtKB">
        <authorList>
            <consortium name="RefSeq"/>
        </authorList>
    </citation>
    <scope>IDENTIFICATION</scope>
    <source>
        <strain evidence="8">CBS 342.82</strain>
    </source>
</reference>
<dbReference type="SMART" id="SM01179">
    <property type="entry name" value="DUF862"/>
    <property type="match status" value="1"/>
</dbReference>
<accession>A0A6J3MGQ0</accession>
<dbReference type="Pfam" id="PF08324">
    <property type="entry name" value="PUL"/>
    <property type="match status" value="1"/>
</dbReference>
<dbReference type="PANTHER" id="PTHR12378">
    <property type="entry name" value="DESUMOYLATING ISOPEPTIDASE"/>
    <property type="match status" value="1"/>
</dbReference>
<dbReference type="GO" id="GO:0006508">
    <property type="term" value="P:proteolysis"/>
    <property type="evidence" value="ECO:0007669"/>
    <property type="project" value="UniProtKB-KW"/>
</dbReference>
<dbReference type="Pfam" id="PF00085">
    <property type="entry name" value="Thioredoxin"/>
    <property type="match status" value="1"/>
</dbReference>
<dbReference type="InterPro" id="IPR036249">
    <property type="entry name" value="Thioredoxin-like_sf"/>
</dbReference>
<feature type="region of interest" description="Disordered" evidence="4">
    <location>
        <begin position="157"/>
        <end position="176"/>
    </location>
</feature>
<keyword evidence="2" id="KW-0645">Protease</keyword>
<reference evidence="8" key="2">
    <citation type="submission" date="2020-04" db="EMBL/GenBank/DDBJ databases">
        <authorList>
            <consortium name="NCBI Genome Project"/>
        </authorList>
    </citation>
    <scope>NUCLEOTIDE SEQUENCE</scope>
    <source>
        <strain evidence="8">CBS 342.82</strain>
    </source>
</reference>
<evidence type="ECO:0000313" key="8">
    <source>
        <dbReference type="RefSeq" id="XP_033464084.1"/>
    </source>
</evidence>
<evidence type="ECO:0000259" key="6">
    <source>
        <dbReference type="PROSITE" id="PS51858"/>
    </source>
</evidence>
<dbReference type="PROSITE" id="PS51396">
    <property type="entry name" value="PUL"/>
    <property type="match status" value="1"/>
</dbReference>
<comment type="similarity">
    <text evidence="1">Belongs to the DeSI family.</text>
</comment>
<evidence type="ECO:0000256" key="4">
    <source>
        <dbReference type="SAM" id="MobiDB-lite"/>
    </source>
</evidence>
<dbReference type="InterPro" id="IPR013535">
    <property type="entry name" value="PUL_dom"/>
</dbReference>
<dbReference type="RefSeq" id="XP_033464084.1">
    <property type="nucleotide sequence ID" value="XM_033602750.1"/>
</dbReference>
<dbReference type="CDD" id="cd02947">
    <property type="entry name" value="TRX_family"/>
    <property type="match status" value="1"/>
</dbReference>
<feature type="domain" description="PUL" evidence="5">
    <location>
        <begin position="292"/>
        <end position="582"/>
    </location>
</feature>
<reference evidence="8" key="1">
    <citation type="submission" date="2020-01" db="EMBL/GenBank/DDBJ databases">
        <authorList>
            <consortium name="DOE Joint Genome Institute"/>
            <person name="Haridas S."/>
            <person name="Albert R."/>
            <person name="Binder M."/>
            <person name="Bloem J."/>
            <person name="Labutti K."/>
            <person name="Salamov A."/>
            <person name="Andreopoulos B."/>
            <person name="Baker S.E."/>
            <person name="Barry K."/>
            <person name="Bills G."/>
            <person name="Bluhm B.H."/>
            <person name="Cannon C."/>
            <person name="Castanera R."/>
            <person name="Culley D.E."/>
            <person name="Daum C."/>
            <person name="Ezra D."/>
            <person name="Gonzalez J.B."/>
            <person name="Henrissat B."/>
            <person name="Kuo A."/>
            <person name="Liang C."/>
            <person name="Lipzen A."/>
            <person name="Lutzoni F."/>
            <person name="Magnuson J."/>
            <person name="Mondo S."/>
            <person name="Nolan M."/>
            <person name="Ohm R."/>
            <person name="Pangilinan J."/>
            <person name="Park H.-J."/>
            <person name="Ramirez L."/>
            <person name="Alfaro M."/>
            <person name="Sun H."/>
            <person name="Tritt A."/>
            <person name="Yoshinaga Y."/>
            <person name="Zwiers L.-H."/>
            <person name="Turgeon B.G."/>
            <person name="Goodwin S.B."/>
            <person name="Spatafora J.W."/>
            <person name="Crous P.W."/>
            <person name="Grigoriev I.V."/>
        </authorList>
    </citation>
    <scope>NUCLEOTIDE SEQUENCE</scope>
    <source>
        <strain evidence="8">CBS 342.82</strain>
    </source>
</reference>
<keyword evidence="7" id="KW-1185">Reference proteome</keyword>
<dbReference type="OrthoDB" id="21221at2759"/>
<dbReference type="SUPFAM" id="SSF52833">
    <property type="entry name" value="Thioredoxin-like"/>
    <property type="match status" value="1"/>
</dbReference>
<dbReference type="InterPro" id="IPR011989">
    <property type="entry name" value="ARM-like"/>
</dbReference>
<dbReference type="PROSITE" id="PS51858">
    <property type="entry name" value="PPPDE"/>
    <property type="match status" value="1"/>
</dbReference>
<dbReference type="AlphaFoldDB" id="A0A6J3MGQ0"/>
<protein>
    <submittedName>
        <fullName evidence="8">DUF862-domain-containing protein</fullName>
    </submittedName>
</protein>
<evidence type="ECO:0000256" key="1">
    <source>
        <dbReference type="ARBA" id="ARBA00008140"/>
    </source>
</evidence>
<dbReference type="GeneID" id="54360550"/>
<dbReference type="GO" id="GO:0070646">
    <property type="term" value="P:protein modification by small protein removal"/>
    <property type="evidence" value="ECO:0007669"/>
    <property type="project" value="TreeGrafter"/>
</dbReference>
<dbReference type="Pfam" id="PF05903">
    <property type="entry name" value="Peptidase_C97"/>
    <property type="match status" value="1"/>
</dbReference>
<dbReference type="Gene3D" id="3.40.30.10">
    <property type="entry name" value="Glutaredoxin"/>
    <property type="match status" value="1"/>
</dbReference>
<evidence type="ECO:0000256" key="3">
    <source>
        <dbReference type="ARBA" id="ARBA00022801"/>
    </source>
</evidence>
<gene>
    <name evidence="8" type="ORF">K489DRAFT_366251</name>
</gene>
<dbReference type="Gene3D" id="3.90.1720.30">
    <property type="entry name" value="PPPDE domains"/>
    <property type="match status" value="1"/>
</dbReference>
<evidence type="ECO:0000259" key="5">
    <source>
        <dbReference type="PROSITE" id="PS51396"/>
    </source>
</evidence>
<dbReference type="InterPro" id="IPR008580">
    <property type="entry name" value="PPPDE_dom"/>
</dbReference>
<sequence length="582" mass="64422">MEVELYVYDLSRGMARAMSQQFLGIQLDAVYHTAIVFDHIEYFFGAGVQTCYAGQTHHGRPMEIIKLGQTHLPMETILEYLESLKQVYTPESYDLFAHNCNNFSHDFSMFLVGKGTDPVRSIPSHITSLPQRVLDTPFGQMLRPQIDASMRSITQAPVAPPAPYQPRSSTQESNKSKNEITGAYGKVLLPSSLSLLQTELNKAKETCAVIFFTSSTCAPCRLAYPMFDALAEEHSRALFFKIDINFARDAAAQFRISATPTFITFFRGVQEDQWSGADPSLLKTNVERLIHRAFPPHPHSQVKIPSLQVGSMKPFTYSKVPPLDKLVGKLGPAAHQKHFAALHSFVAKRNQQDAKEALLPDLQDLSRSYADEVTALPLETRFAAVDLLRLAMIDPRVSGFLAEEDGPSTILALIHHANSLEEKCPHNLRLVTLHLACNVFTSPLYSKELLAAENKKHDLVVQMVQFIASSLIDVSHPTARVASASLAFNLAAANYRIRREQAREGLEEAEQVALAASLLEVLPTEENEDALKTMLLALGFLAFFSSQDGELHDLCQALDAKATLGICKAQQALAKEIGVLFS</sequence>
<evidence type="ECO:0000256" key="2">
    <source>
        <dbReference type="ARBA" id="ARBA00022670"/>
    </source>
</evidence>
<keyword evidence="3" id="KW-0378">Hydrolase</keyword>
<dbReference type="Proteomes" id="UP000504637">
    <property type="component" value="Unplaced"/>
</dbReference>
<dbReference type="PANTHER" id="PTHR12378:SF7">
    <property type="entry name" value="DESUMOYLATING ISOPEPTIDASE 1"/>
    <property type="match status" value="1"/>
</dbReference>
<dbReference type="InterPro" id="IPR013766">
    <property type="entry name" value="Thioredoxin_domain"/>
</dbReference>
<name>A0A6J3MGQ0_9PEZI</name>